<dbReference type="EMBL" id="JBHMBW010000104">
    <property type="protein sequence ID" value="MFB9631345.1"/>
    <property type="molecule type" value="Genomic_DNA"/>
</dbReference>
<reference evidence="1 2" key="1">
    <citation type="submission" date="2024-09" db="EMBL/GenBank/DDBJ databases">
        <authorList>
            <person name="Sun Q."/>
            <person name="Mori K."/>
        </authorList>
    </citation>
    <scope>NUCLEOTIDE SEQUENCE [LARGE SCALE GENOMIC DNA]</scope>
    <source>
        <strain evidence="1 2">JCM 3143</strain>
    </source>
</reference>
<evidence type="ECO:0000313" key="2">
    <source>
        <dbReference type="Proteomes" id="UP001589532"/>
    </source>
</evidence>
<dbReference type="Proteomes" id="UP001589532">
    <property type="component" value="Unassembled WGS sequence"/>
</dbReference>
<proteinExistence type="predicted"/>
<dbReference type="RefSeq" id="WP_344999952.1">
    <property type="nucleotide sequence ID" value="NZ_BAAAXV010000009.1"/>
</dbReference>
<protein>
    <submittedName>
        <fullName evidence="1">Uncharacterized protein</fullName>
    </submittedName>
</protein>
<name>A0ABV5SI28_9ACTN</name>
<comment type="caution">
    <text evidence="1">The sequence shown here is derived from an EMBL/GenBank/DDBJ whole genome shotgun (WGS) entry which is preliminary data.</text>
</comment>
<accession>A0ABV5SI28</accession>
<keyword evidence="2" id="KW-1185">Reference proteome</keyword>
<evidence type="ECO:0000313" key="1">
    <source>
        <dbReference type="EMBL" id="MFB9631345.1"/>
    </source>
</evidence>
<sequence>MINVDGSYEGPALLAAGDGRLTGAHATIQLAGEEHPLGGVKLVWEATADVEGLVPAGVVLGTAALRVEGSKEDLPVAVDGVAVRRDSLRVSLRGRRHVWTAP</sequence>
<organism evidence="1 2">
    <name type="scientific">Nonomuraea helvata</name>
    <dbReference type="NCBI Taxonomy" id="37484"/>
    <lineage>
        <taxon>Bacteria</taxon>
        <taxon>Bacillati</taxon>
        <taxon>Actinomycetota</taxon>
        <taxon>Actinomycetes</taxon>
        <taxon>Streptosporangiales</taxon>
        <taxon>Streptosporangiaceae</taxon>
        <taxon>Nonomuraea</taxon>
    </lineage>
</organism>
<gene>
    <name evidence="1" type="ORF">ACFFSA_50515</name>
</gene>